<organism evidence="1 2">
    <name type="scientific">Ampelomyces quisqualis</name>
    <name type="common">Powdery mildew agent</name>
    <dbReference type="NCBI Taxonomy" id="50730"/>
    <lineage>
        <taxon>Eukaryota</taxon>
        <taxon>Fungi</taxon>
        <taxon>Dikarya</taxon>
        <taxon>Ascomycota</taxon>
        <taxon>Pezizomycotina</taxon>
        <taxon>Dothideomycetes</taxon>
        <taxon>Pleosporomycetidae</taxon>
        <taxon>Pleosporales</taxon>
        <taxon>Pleosporineae</taxon>
        <taxon>Phaeosphaeriaceae</taxon>
        <taxon>Ampelomyces</taxon>
    </lineage>
</organism>
<dbReference type="Proteomes" id="UP000800096">
    <property type="component" value="Unassembled WGS sequence"/>
</dbReference>
<protein>
    <submittedName>
        <fullName evidence="1">Uncharacterized protein</fullName>
    </submittedName>
</protein>
<evidence type="ECO:0000313" key="2">
    <source>
        <dbReference type="Proteomes" id="UP000800096"/>
    </source>
</evidence>
<dbReference type="EMBL" id="ML979135">
    <property type="protein sequence ID" value="KAF1915842.1"/>
    <property type="molecule type" value="Genomic_DNA"/>
</dbReference>
<evidence type="ECO:0000313" key="1">
    <source>
        <dbReference type="EMBL" id="KAF1915842.1"/>
    </source>
</evidence>
<keyword evidence="2" id="KW-1185">Reference proteome</keyword>
<dbReference type="AlphaFoldDB" id="A0A6A5QKD1"/>
<name>A0A6A5QKD1_AMPQU</name>
<proteinExistence type="predicted"/>
<gene>
    <name evidence="1" type="ORF">BDU57DRAFT_515605</name>
</gene>
<sequence length="56" mass="6163">MENVSEAGKLWALKAIRFESGLFGMTCGCTDMKEAVRTGNRAPNEVLDEDTQVREG</sequence>
<dbReference type="OrthoDB" id="167809at2759"/>
<reference evidence="1" key="1">
    <citation type="journal article" date="2020" name="Stud. Mycol.">
        <title>101 Dothideomycetes genomes: a test case for predicting lifestyles and emergence of pathogens.</title>
        <authorList>
            <person name="Haridas S."/>
            <person name="Albert R."/>
            <person name="Binder M."/>
            <person name="Bloem J."/>
            <person name="Labutti K."/>
            <person name="Salamov A."/>
            <person name="Andreopoulos B."/>
            <person name="Baker S."/>
            <person name="Barry K."/>
            <person name="Bills G."/>
            <person name="Bluhm B."/>
            <person name="Cannon C."/>
            <person name="Castanera R."/>
            <person name="Culley D."/>
            <person name="Daum C."/>
            <person name="Ezra D."/>
            <person name="Gonzalez J."/>
            <person name="Henrissat B."/>
            <person name="Kuo A."/>
            <person name="Liang C."/>
            <person name="Lipzen A."/>
            <person name="Lutzoni F."/>
            <person name="Magnuson J."/>
            <person name="Mondo S."/>
            <person name="Nolan M."/>
            <person name="Ohm R."/>
            <person name="Pangilinan J."/>
            <person name="Park H.-J."/>
            <person name="Ramirez L."/>
            <person name="Alfaro M."/>
            <person name="Sun H."/>
            <person name="Tritt A."/>
            <person name="Yoshinaga Y."/>
            <person name="Zwiers L.-H."/>
            <person name="Turgeon B."/>
            <person name="Goodwin S."/>
            <person name="Spatafora J."/>
            <person name="Crous P."/>
            <person name="Grigoriev I."/>
        </authorList>
    </citation>
    <scope>NUCLEOTIDE SEQUENCE</scope>
    <source>
        <strain evidence="1">HMLAC05119</strain>
    </source>
</reference>
<accession>A0A6A5QKD1</accession>